<feature type="compositionally biased region" description="Polar residues" evidence="1">
    <location>
        <begin position="153"/>
        <end position="171"/>
    </location>
</feature>
<proteinExistence type="predicted"/>
<feature type="region of interest" description="Disordered" evidence="1">
    <location>
        <begin position="153"/>
        <end position="175"/>
    </location>
</feature>
<evidence type="ECO:0000256" key="1">
    <source>
        <dbReference type="SAM" id="MobiDB-lite"/>
    </source>
</evidence>
<evidence type="ECO:0000313" key="3">
    <source>
        <dbReference type="Proteomes" id="UP000026961"/>
    </source>
</evidence>
<reference evidence="2" key="1">
    <citation type="submission" date="2015-04" db="UniProtKB">
        <authorList>
            <consortium name="EnsemblPlants"/>
        </authorList>
    </citation>
    <scope>IDENTIFICATION</scope>
</reference>
<dbReference type="HOGENOM" id="CLU_850943_0_0_1"/>
<feature type="compositionally biased region" description="Polar residues" evidence="1">
    <location>
        <begin position="309"/>
        <end position="327"/>
    </location>
</feature>
<keyword evidence="3" id="KW-1185">Reference proteome</keyword>
<sequence length="327" mass="34655">MHLRIAGCPSDNESCLYTAVAAALDRLSRVQEHGTIGSFPSDTAVSFGVGECDIIGGCLLPPLAYSDTSWECAVGLVTSRCCDVMPPLHATRQRTLAIDDVTQVAAVASLASSIATTRLLGEGSERACTARRRGVALAASSVRRNVAVETATGYQPGTARNLSSTRTSNLPSPRLSLRPQAMRSISVASSLDFVGDQPITFASDGDCGRAADSTETHVREPGNWAERPAECNEICCLVRKASATGGVEAVGEGEGSGEWQQIAARRRGSREVPVRGNPIWMQGRELVVLGPLTSASPQAPSLHWRQEDSPATSRLFNHTSNPYVHGN</sequence>
<name>A0A0E0ALD5_9ORYZ</name>
<dbReference type="EnsemblPlants" id="OGLUM07G18340.1">
    <property type="protein sequence ID" value="OGLUM07G18340.1"/>
    <property type="gene ID" value="OGLUM07G18340"/>
</dbReference>
<feature type="region of interest" description="Disordered" evidence="1">
    <location>
        <begin position="297"/>
        <end position="327"/>
    </location>
</feature>
<organism evidence="2">
    <name type="scientific">Oryza glumipatula</name>
    <dbReference type="NCBI Taxonomy" id="40148"/>
    <lineage>
        <taxon>Eukaryota</taxon>
        <taxon>Viridiplantae</taxon>
        <taxon>Streptophyta</taxon>
        <taxon>Embryophyta</taxon>
        <taxon>Tracheophyta</taxon>
        <taxon>Spermatophyta</taxon>
        <taxon>Magnoliopsida</taxon>
        <taxon>Liliopsida</taxon>
        <taxon>Poales</taxon>
        <taxon>Poaceae</taxon>
        <taxon>BOP clade</taxon>
        <taxon>Oryzoideae</taxon>
        <taxon>Oryzeae</taxon>
        <taxon>Oryzinae</taxon>
        <taxon>Oryza</taxon>
    </lineage>
</organism>
<protein>
    <submittedName>
        <fullName evidence="2">Uncharacterized protein</fullName>
    </submittedName>
</protein>
<dbReference type="AlphaFoldDB" id="A0A0E0ALD5"/>
<dbReference type="Proteomes" id="UP000026961">
    <property type="component" value="Chromosome 7"/>
</dbReference>
<evidence type="ECO:0000313" key="2">
    <source>
        <dbReference type="EnsemblPlants" id="OGLUM07G18340.1"/>
    </source>
</evidence>
<accession>A0A0E0ALD5</accession>
<reference evidence="2" key="2">
    <citation type="submission" date="2018-05" db="EMBL/GenBank/DDBJ databases">
        <title>OgluRS3 (Oryza glumaepatula Reference Sequence Version 3).</title>
        <authorList>
            <person name="Zhang J."/>
            <person name="Kudrna D."/>
            <person name="Lee S."/>
            <person name="Talag J."/>
            <person name="Welchert J."/>
            <person name="Wing R.A."/>
        </authorList>
    </citation>
    <scope>NUCLEOTIDE SEQUENCE [LARGE SCALE GENOMIC DNA]</scope>
</reference>
<dbReference type="Gramene" id="OGLUM07G18340.1">
    <property type="protein sequence ID" value="OGLUM07G18340.1"/>
    <property type="gene ID" value="OGLUM07G18340"/>
</dbReference>